<accession>A0A2L0F4Q8</accession>
<evidence type="ECO:0000313" key="2">
    <source>
        <dbReference type="EMBL" id="AUX46481.1"/>
    </source>
</evidence>
<reference evidence="2 3" key="1">
    <citation type="submission" date="2015-09" db="EMBL/GenBank/DDBJ databases">
        <title>Sorangium comparison.</title>
        <authorList>
            <person name="Zaburannyi N."/>
            <person name="Bunk B."/>
            <person name="Overmann J."/>
            <person name="Mueller R."/>
        </authorList>
    </citation>
    <scope>NUCLEOTIDE SEQUENCE [LARGE SCALE GENOMIC DNA]</scope>
    <source>
        <strain evidence="2 3">So ce26</strain>
    </source>
</reference>
<evidence type="ECO:0000256" key="1">
    <source>
        <dbReference type="SAM" id="MobiDB-lite"/>
    </source>
</evidence>
<dbReference type="AlphaFoldDB" id="A0A2L0F4Q8"/>
<dbReference type="Proteomes" id="UP000238348">
    <property type="component" value="Chromosome"/>
</dbReference>
<organism evidence="2 3">
    <name type="scientific">Sorangium cellulosum</name>
    <name type="common">Polyangium cellulosum</name>
    <dbReference type="NCBI Taxonomy" id="56"/>
    <lineage>
        <taxon>Bacteria</taxon>
        <taxon>Pseudomonadati</taxon>
        <taxon>Myxococcota</taxon>
        <taxon>Polyangia</taxon>
        <taxon>Polyangiales</taxon>
        <taxon>Polyangiaceae</taxon>
        <taxon>Sorangium</taxon>
    </lineage>
</organism>
<feature type="compositionally biased region" description="Gly residues" evidence="1">
    <location>
        <begin position="33"/>
        <end position="47"/>
    </location>
</feature>
<feature type="compositionally biased region" description="Basic and acidic residues" evidence="1">
    <location>
        <begin position="48"/>
        <end position="57"/>
    </location>
</feature>
<gene>
    <name evidence="2" type="ORF">SOCE26_079870</name>
</gene>
<feature type="region of interest" description="Disordered" evidence="1">
    <location>
        <begin position="1"/>
        <end position="84"/>
    </location>
</feature>
<feature type="compositionally biased region" description="Gly residues" evidence="1">
    <location>
        <begin position="1"/>
        <end position="23"/>
    </location>
</feature>
<evidence type="ECO:0008006" key="4">
    <source>
        <dbReference type="Google" id="ProtNLM"/>
    </source>
</evidence>
<evidence type="ECO:0000313" key="3">
    <source>
        <dbReference type="Proteomes" id="UP000238348"/>
    </source>
</evidence>
<protein>
    <recommendedName>
        <fullName evidence="4">Cytochrome c domain-containing protein</fullName>
    </recommendedName>
</protein>
<sequence>MSGGPGGGPGGPGATSGAGGSGPGPSSSSGSQAGSGAGSHSGTGGEDTAGRPHDHCVDGYLPHPSDSDPNMKDGPADFYPPGNTDPNIVDTTVQPEVLQWMYDNSWQAAHVEWHAIRACNLPGGGGLSKVNICSFEQLVPQDQNCQTAGDGYQFLVFHRHMIQALKQLWPNHSEQFTGFTKFPTSAEDVPPQWRSAWRDWDSAALEAGRIGDEIDKPENLARFPDEGTLGFWLQCNVGQRLRSPANNMPWVGLHFALHAKWARPGNTAHGVNNTNVNIDNYMFWKLHGWIDNVWEKYRLAKGLLPTDEKLKHDLIAQCREMDTEIKIIKEDLTPDEVTNPNEPLPVETGFFHETVRPMFENTRNLCSGCHAESGANAGLTLGGHISSRKIVDALVNRPSKNGGQFKLVVPGDPDNSWLYLKASGRAETVGCQQTATAQCIPGVMPPSTGGPTATARELENLRQWILDGAEGPP</sequence>
<name>A0A2L0F4Q8_SORCE</name>
<feature type="compositionally biased region" description="Basic and acidic residues" evidence="1">
    <location>
        <begin position="65"/>
        <end position="75"/>
    </location>
</feature>
<dbReference type="EMBL" id="CP012673">
    <property type="protein sequence ID" value="AUX46481.1"/>
    <property type="molecule type" value="Genomic_DNA"/>
</dbReference>
<proteinExistence type="predicted"/>